<keyword evidence="3" id="KW-1185">Reference proteome</keyword>
<dbReference type="RefSeq" id="WP_207338554.1">
    <property type="nucleotide sequence ID" value="NZ_JAFMYU010000034.1"/>
</dbReference>
<evidence type="ECO:0000313" key="2">
    <source>
        <dbReference type="EMBL" id="MBO0934588.1"/>
    </source>
</evidence>
<evidence type="ECO:0000256" key="1">
    <source>
        <dbReference type="SAM" id="Coils"/>
    </source>
</evidence>
<comment type="caution">
    <text evidence="2">The sequence shown here is derived from an EMBL/GenBank/DDBJ whole genome shotgun (WGS) entry which is preliminary data.</text>
</comment>
<feature type="coiled-coil region" evidence="1">
    <location>
        <begin position="61"/>
        <end position="88"/>
    </location>
</feature>
<dbReference type="Proteomes" id="UP000664795">
    <property type="component" value="Unassembled WGS sequence"/>
</dbReference>
<name>A0A939GB61_9BACT</name>
<organism evidence="2 3">
    <name type="scientific">Fibrella aquatilis</name>
    <dbReference type="NCBI Taxonomy" id="2817059"/>
    <lineage>
        <taxon>Bacteria</taxon>
        <taxon>Pseudomonadati</taxon>
        <taxon>Bacteroidota</taxon>
        <taxon>Cytophagia</taxon>
        <taxon>Cytophagales</taxon>
        <taxon>Spirosomataceae</taxon>
        <taxon>Fibrella</taxon>
    </lineage>
</organism>
<accession>A0A939GB61</accession>
<keyword evidence="1" id="KW-0175">Coiled coil</keyword>
<dbReference type="AlphaFoldDB" id="A0A939GB61"/>
<protein>
    <submittedName>
        <fullName evidence="2">Uncharacterized protein</fullName>
    </submittedName>
</protein>
<dbReference type="EMBL" id="JAFMYU010000034">
    <property type="protein sequence ID" value="MBO0934588.1"/>
    <property type="molecule type" value="Genomic_DNA"/>
</dbReference>
<proteinExistence type="predicted"/>
<gene>
    <name evidence="2" type="ORF">J2I48_26495</name>
</gene>
<reference evidence="2 3" key="1">
    <citation type="submission" date="2021-03" db="EMBL/GenBank/DDBJ databases">
        <title>Fibrella sp. HMF5036 genome sequencing and assembly.</title>
        <authorList>
            <person name="Kang H."/>
            <person name="Kim H."/>
            <person name="Bae S."/>
            <person name="Joh K."/>
        </authorList>
    </citation>
    <scope>NUCLEOTIDE SEQUENCE [LARGE SCALE GENOMIC DNA]</scope>
    <source>
        <strain evidence="2 3">HMF5036</strain>
    </source>
</reference>
<sequence length="114" mass="12976">MNAATQAVGYQQARGQLVAYIERAVRRKNYLIQQQDQEPTSDRNRSLNLLESDIATLIAYLLAVDTKLQEQQAQIDRLANTNHRLSLLLDCETERAALNSANHLHLHTLLTRPK</sequence>
<evidence type="ECO:0000313" key="3">
    <source>
        <dbReference type="Proteomes" id="UP000664795"/>
    </source>
</evidence>